<dbReference type="AlphaFoldDB" id="A0A318LEX7"/>
<dbReference type="Gene3D" id="2.130.10.10">
    <property type="entry name" value="YVTN repeat-like/Quinoprotein amine dehydrogenase"/>
    <property type="match status" value="1"/>
</dbReference>
<dbReference type="PANTHER" id="PTHR34512:SF30">
    <property type="entry name" value="OUTER MEMBRANE PROTEIN ASSEMBLY FACTOR BAMB"/>
    <property type="match status" value="1"/>
</dbReference>
<organism evidence="2 3">
    <name type="scientific">Prauserella flavalba</name>
    <dbReference type="NCBI Taxonomy" id="1477506"/>
    <lineage>
        <taxon>Bacteria</taxon>
        <taxon>Bacillati</taxon>
        <taxon>Actinomycetota</taxon>
        <taxon>Actinomycetes</taxon>
        <taxon>Pseudonocardiales</taxon>
        <taxon>Pseudonocardiaceae</taxon>
        <taxon>Prauserella</taxon>
    </lineage>
</organism>
<dbReference type="PANTHER" id="PTHR34512">
    <property type="entry name" value="CELL SURFACE PROTEIN"/>
    <property type="match status" value="1"/>
</dbReference>
<protein>
    <recommendedName>
        <fullName evidence="1">Pyrrolo-quinoline quinone repeat domain-containing protein</fullName>
    </recommendedName>
</protein>
<dbReference type="Pfam" id="PF13360">
    <property type="entry name" value="PQQ_2"/>
    <property type="match status" value="1"/>
</dbReference>
<dbReference type="EMBL" id="MASU01000015">
    <property type="protein sequence ID" value="PXY21582.1"/>
    <property type="molecule type" value="Genomic_DNA"/>
</dbReference>
<dbReference type="InterPro" id="IPR011047">
    <property type="entry name" value="Quinoprotein_ADH-like_sf"/>
</dbReference>
<evidence type="ECO:0000259" key="1">
    <source>
        <dbReference type="Pfam" id="PF13360"/>
    </source>
</evidence>
<comment type="caution">
    <text evidence="2">The sequence shown here is derived from an EMBL/GenBank/DDBJ whole genome shotgun (WGS) entry which is preliminary data.</text>
</comment>
<evidence type="ECO:0000313" key="3">
    <source>
        <dbReference type="Proteomes" id="UP000247892"/>
    </source>
</evidence>
<dbReference type="InterPro" id="IPR018391">
    <property type="entry name" value="PQQ_b-propeller_rpt"/>
</dbReference>
<dbReference type="Gene3D" id="2.140.10.10">
    <property type="entry name" value="Quinoprotein alcohol dehydrogenase-like superfamily"/>
    <property type="match status" value="1"/>
</dbReference>
<dbReference type="SMART" id="SM00564">
    <property type="entry name" value="PQQ"/>
    <property type="match status" value="4"/>
</dbReference>
<accession>A0A318LEX7</accession>
<name>A0A318LEX7_9PSEU</name>
<dbReference type="Proteomes" id="UP000247892">
    <property type="component" value="Unassembled WGS sequence"/>
</dbReference>
<dbReference type="InterPro" id="IPR015943">
    <property type="entry name" value="WD40/YVTN_repeat-like_dom_sf"/>
</dbReference>
<keyword evidence="3" id="KW-1185">Reference proteome</keyword>
<feature type="domain" description="Pyrrolo-quinoline quinone repeat" evidence="1">
    <location>
        <begin position="184"/>
        <end position="397"/>
    </location>
</feature>
<proteinExistence type="predicted"/>
<sequence>MYLAIGLVAVLVAGLLVWRPWTAGADPCSAAVTSTGRLPAATSLAELASPGEREIVTSVQPPFGQQRAAVPRSGYPRPGVGGTVVLESADGAVGAVDARTGERVWAFEQNGTVFGAAKAGGGMVLLQQADGSPATAISIGIEDGQVRGCTTFPEGEPAATGATVVAVAERTVALLRRDDTGGATLSLVDPARAEPVWTREVDLPDNVEYASAAGDTIVFGAAGTDPTSAWQLAVDERGTVTPEDLRLYAFSATDGAPLWDYAHEDFASQVVGMAFGTVVVRASRFDEHGGRFANRLIALDARTGEELWSAEQPASSATYYEQSTVFGDVVVSSESDPQRGTFVHLAARDLTTGEELWRIPNRITKLERAGLVGDLAMIPGKTGRGMELVNVRTGESRTAFDGLSVNSTSADGTSIGVEFHLSGEQVLVTYERLG</sequence>
<dbReference type="SUPFAM" id="SSF50998">
    <property type="entry name" value="Quinoprotein alcohol dehydrogenase-like"/>
    <property type="match status" value="1"/>
</dbReference>
<evidence type="ECO:0000313" key="2">
    <source>
        <dbReference type="EMBL" id="PXY21582.1"/>
    </source>
</evidence>
<reference evidence="2 3" key="1">
    <citation type="submission" date="2016-07" db="EMBL/GenBank/DDBJ databases">
        <title>Draft genome sequence of Prauserella sp. YIM 121212, isolated from alkaline soil.</title>
        <authorList>
            <person name="Ruckert C."/>
            <person name="Albersmeier A."/>
            <person name="Jiang C.-L."/>
            <person name="Jiang Y."/>
            <person name="Kalinowski J."/>
            <person name="Schneider O."/>
            <person name="Winkler A."/>
            <person name="Zotchev S.B."/>
        </authorList>
    </citation>
    <scope>NUCLEOTIDE SEQUENCE [LARGE SCALE GENOMIC DNA]</scope>
    <source>
        <strain evidence="2 3">YIM 121212</strain>
    </source>
</reference>
<dbReference type="InterPro" id="IPR002372">
    <property type="entry name" value="PQQ_rpt_dom"/>
</dbReference>
<gene>
    <name evidence="2" type="ORF">BA062_32260</name>
</gene>